<comment type="caution">
    <text evidence="1">The sequence shown here is derived from an EMBL/GenBank/DDBJ whole genome shotgun (WGS) entry which is preliminary data.</text>
</comment>
<name>A0A0R1W3P5_9LACO</name>
<dbReference type="Proteomes" id="UP000051820">
    <property type="component" value="Unassembled WGS sequence"/>
</dbReference>
<keyword evidence="2" id="KW-1185">Reference proteome</keyword>
<dbReference type="PATRIC" id="fig|1423807.3.peg.1483"/>
<organism evidence="1 2">
    <name type="scientific">Paucilactobacillus suebicus DSM 5007 = KCTC 3549</name>
    <dbReference type="NCBI Taxonomy" id="1423807"/>
    <lineage>
        <taxon>Bacteria</taxon>
        <taxon>Bacillati</taxon>
        <taxon>Bacillota</taxon>
        <taxon>Bacilli</taxon>
        <taxon>Lactobacillales</taxon>
        <taxon>Lactobacillaceae</taxon>
        <taxon>Paucilactobacillus</taxon>
    </lineage>
</organism>
<protein>
    <submittedName>
        <fullName evidence="1">Uncharacterized protein</fullName>
    </submittedName>
</protein>
<reference evidence="1 2" key="1">
    <citation type="journal article" date="2015" name="Genome Announc.">
        <title>Expanding the biotechnology potential of lactobacilli through comparative genomics of 213 strains and associated genera.</title>
        <authorList>
            <person name="Sun Z."/>
            <person name="Harris H.M."/>
            <person name="McCann A."/>
            <person name="Guo C."/>
            <person name="Argimon S."/>
            <person name="Zhang W."/>
            <person name="Yang X."/>
            <person name="Jeffery I.B."/>
            <person name="Cooney J.C."/>
            <person name="Kagawa T.F."/>
            <person name="Liu W."/>
            <person name="Song Y."/>
            <person name="Salvetti E."/>
            <person name="Wrobel A."/>
            <person name="Rasinkangas P."/>
            <person name="Parkhill J."/>
            <person name="Rea M.C."/>
            <person name="O'Sullivan O."/>
            <person name="Ritari J."/>
            <person name="Douillard F.P."/>
            <person name="Paul Ross R."/>
            <person name="Yang R."/>
            <person name="Briner A.E."/>
            <person name="Felis G.E."/>
            <person name="de Vos W.M."/>
            <person name="Barrangou R."/>
            <person name="Klaenhammer T.R."/>
            <person name="Caufield P.W."/>
            <person name="Cui Y."/>
            <person name="Zhang H."/>
            <person name="O'Toole P.W."/>
        </authorList>
    </citation>
    <scope>NUCLEOTIDE SEQUENCE [LARGE SCALE GENOMIC DNA]</scope>
    <source>
        <strain evidence="1 2">DSM 5007</strain>
    </source>
</reference>
<dbReference type="EMBL" id="AZGF01000031">
    <property type="protein sequence ID" value="KRM10185.1"/>
    <property type="molecule type" value="Genomic_DNA"/>
</dbReference>
<accession>A0A0R1W3P5</accession>
<proteinExistence type="predicted"/>
<evidence type="ECO:0000313" key="1">
    <source>
        <dbReference type="EMBL" id="KRM10185.1"/>
    </source>
</evidence>
<sequence length="81" mass="9179">MKNMILDVFLENSEKVRIFDFEKIVVKNFAVEASGRKTIEEIGNSEIENFFPATKLRYTFVGSNKLNVGGDAISYIVLNTN</sequence>
<gene>
    <name evidence="1" type="ORF">FD16_GL001455</name>
</gene>
<evidence type="ECO:0000313" key="2">
    <source>
        <dbReference type="Proteomes" id="UP000051820"/>
    </source>
</evidence>
<dbReference type="AlphaFoldDB" id="A0A0R1W3P5"/>